<evidence type="ECO:0000256" key="4">
    <source>
        <dbReference type="ARBA" id="ARBA00022679"/>
    </source>
</evidence>
<dbReference type="InterPro" id="IPR051029">
    <property type="entry name" value="mRNA_Capping_Enz/RNA_Phosphat"/>
</dbReference>
<feature type="region of interest" description="Disordered" evidence="11">
    <location>
        <begin position="585"/>
        <end position="662"/>
    </location>
</feature>
<protein>
    <recommendedName>
        <fullName evidence="2">mRNA guanylyltransferase</fullName>
        <ecNumber evidence="2">2.7.7.50</ecNumber>
    </recommendedName>
</protein>
<evidence type="ECO:0000256" key="9">
    <source>
        <dbReference type="ARBA" id="ARBA00023242"/>
    </source>
</evidence>
<dbReference type="CDD" id="cd17664">
    <property type="entry name" value="Mce1_N"/>
    <property type="match status" value="1"/>
</dbReference>
<evidence type="ECO:0000256" key="11">
    <source>
        <dbReference type="SAM" id="MobiDB-lite"/>
    </source>
</evidence>
<dbReference type="GO" id="GO:0005634">
    <property type="term" value="C:nucleus"/>
    <property type="evidence" value="ECO:0007669"/>
    <property type="project" value="UniProtKB-SubCell"/>
</dbReference>
<feature type="domain" description="Tyrosine specific protein phosphatases" evidence="12">
    <location>
        <begin position="112"/>
        <end position="179"/>
    </location>
</feature>
<keyword evidence="3" id="KW-0507">mRNA processing</keyword>
<feature type="region of interest" description="Disordered" evidence="11">
    <location>
        <begin position="189"/>
        <end position="240"/>
    </location>
</feature>
<dbReference type="InterPro" id="IPR029021">
    <property type="entry name" value="Prot-tyrosine_phosphatase-like"/>
</dbReference>
<evidence type="ECO:0000256" key="7">
    <source>
        <dbReference type="ARBA" id="ARBA00023042"/>
    </source>
</evidence>
<dbReference type="InterPro" id="IPR016130">
    <property type="entry name" value="Tyr_Pase_AS"/>
</dbReference>
<dbReference type="InterPro" id="IPR012340">
    <property type="entry name" value="NA-bd_OB-fold"/>
</dbReference>
<dbReference type="InterPro" id="IPR013846">
    <property type="entry name" value="mRNA_cap_enzyme_C"/>
</dbReference>
<comment type="catalytic activity">
    <reaction evidence="10">
        <text>a 5'-end diphospho-ribonucleoside in mRNA + GTP + H(+) = a 5'-end (5'-triphosphoguanosine)-ribonucleoside in mRNA + diphosphate</text>
        <dbReference type="Rhea" id="RHEA:67012"/>
        <dbReference type="Rhea" id="RHEA-COMP:17165"/>
        <dbReference type="Rhea" id="RHEA-COMP:17166"/>
        <dbReference type="ChEBI" id="CHEBI:15378"/>
        <dbReference type="ChEBI" id="CHEBI:33019"/>
        <dbReference type="ChEBI" id="CHEBI:37565"/>
        <dbReference type="ChEBI" id="CHEBI:167616"/>
        <dbReference type="ChEBI" id="CHEBI:167617"/>
        <dbReference type="EC" id="2.7.7.50"/>
    </reaction>
    <physiologicalReaction direction="left-to-right" evidence="10">
        <dbReference type="Rhea" id="RHEA:67013"/>
    </physiologicalReaction>
</comment>
<dbReference type="SUPFAM" id="SSF52799">
    <property type="entry name" value="(Phosphotyrosine protein) phosphatases II"/>
    <property type="match status" value="1"/>
</dbReference>
<keyword evidence="6" id="KW-0547">Nucleotide-binding</keyword>
<dbReference type="SUPFAM" id="SSF56091">
    <property type="entry name" value="DNA ligase/mRNA capping enzyme, catalytic domain"/>
    <property type="match status" value="1"/>
</dbReference>
<name>A0A2P2HXK1_9CRUS</name>
<dbReference type="EC" id="2.7.7.50" evidence="2"/>
<dbReference type="Gene3D" id="2.40.50.140">
    <property type="entry name" value="Nucleic acid-binding proteins"/>
    <property type="match status" value="1"/>
</dbReference>
<dbReference type="CDD" id="cd07895">
    <property type="entry name" value="Adenylation_mRNA_capping"/>
    <property type="match status" value="1"/>
</dbReference>
<dbReference type="Pfam" id="PF01331">
    <property type="entry name" value="mRNA_cap_enzyme"/>
    <property type="match status" value="1"/>
</dbReference>
<dbReference type="Gene3D" id="3.30.470.30">
    <property type="entry name" value="DNA ligase/mRNA capping enzyme"/>
    <property type="match status" value="1"/>
</dbReference>
<dbReference type="PROSITE" id="PS50056">
    <property type="entry name" value="TYR_PHOSPHATASE_2"/>
    <property type="match status" value="1"/>
</dbReference>
<reference evidence="13" key="1">
    <citation type="journal article" date="2018" name="Biosci. Biotechnol. Biochem.">
        <title>Polysaccharide hydrolase of the hadal zone amphipods Hirondellea gigas.</title>
        <authorList>
            <person name="Kobayashi H."/>
            <person name="Nagahama T."/>
            <person name="Arai W."/>
            <person name="Sasagawa Y."/>
            <person name="Umeda M."/>
            <person name="Hayashi T."/>
            <person name="Nikaido I."/>
            <person name="Watanabe H."/>
            <person name="Oguri K."/>
            <person name="Kitazato H."/>
            <person name="Fujioka K."/>
            <person name="Kido Y."/>
            <person name="Takami H."/>
        </authorList>
    </citation>
    <scope>NUCLEOTIDE SEQUENCE</scope>
    <source>
        <tissue evidence="13">Whole body</tissue>
    </source>
</reference>
<feature type="compositionally biased region" description="Basic and acidic residues" evidence="11">
    <location>
        <begin position="202"/>
        <end position="211"/>
    </location>
</feature>
<dbReference type="FunFam" id="3.90.190.10:FF:000040">
    <property type="entry name" value="mRNA-capping enzyme"/>
    <property type="match status" value="1"/>
</dbReference>
<dbReference type="InterPro" id="IPR001339">
    <property type="entry name" value="mRNA_cap_enzyme_adenylation"/>
</dbReference>
<evidence type="ECO:0000256" key="1">
    <source>
        <dbReference type="ARBA" id="ARBA00004123"/>
    </source>
</evidence>
<evidence type="ECO:0000256" key="2">
    <source>
        <dbReference type="ARBA" id="ARBA00012475"/>
    </source>
</evidence>
<dbReference type="Gene3D" id="3.90.190.10">
    <property type="entry name" value="Protein tyrosine phosphatase superfamily"/>
    <property type="match status" value="1"/>
</dbReference>
<evidence type="ECO:0000256" key="5">
    <source>
        <dbReference type="ARBA" id="ARBA00022695"/>
    </source>
</evidence>
<sequence length="733" mass="83349">MSFHSNGDSPGPIPPRWLECPRKSDVLIDDKFLAFKTPLSTKFNESVPPANRFTPSMLFSTMNSYKVEIGMWIDLTNTNRFYDCQEVKSRDCHYVKLNCKGHGEAPSKDSVEAFISICSNFIAKCPTKKIGVHCTHGFNRTGFMICSFLAQIQECSVDFAIGEFAKARSPGIYKQDYINELYKRYAEDESPMTGPELPNWHTECDDTDQKDTASSSSGSSSSGSSSNGRKGKRGRETNISNPVFMEGVDKVYAVTEQPKLNTIRKRIQEMCHFNRSGFPGCQPVSMSRENLAMLQKNVYYVSWKADGTRYMMLIDGKGEVYFSDRDNSIFHAPDVEFKDKDDLHVNLKDTLLDGEMVIDTDPKTGQKYPRYLIYDAIRMRGKDVMQDTFWMRWERIIHDVIKPRNAAIVKGLIDKRKEPFSVRRKDFWEATAKNTSRLLGEDFCRQLAHEPDGLIFQPDHQEYVCGRCDEVLKWKPPTHNSVDFRVKVVIKTGMGLLTQKVCQLFVGKLEQPYSEMKFTKSMAQYDNKIIECKMNEQGQWTFMRERTDKSFPNSYITAQAVLQTIMHPVTQQYLLDFIHNYGCKKPDTEGMPPPQSPASSLQRHPAAPAASPPMRNSTQHSNNQSNSIAASRSNSHNSEPNSSSSHSDKRGNDSRASNDHSYNQYNYNMTKLSYSFQGIRYQENETNSGKGRSESMPDISSNGKQKSRSLSQDSSSDDDSADDLPSTKKQRLS</sequence>
<dbReference type="SUPFAM" id="SSF50249">
    <property type="entry name" value="Nucleic acid-binding proteins"/>
    <property type="match status" value="1"/>
</dbReference>
<dbReference type="InterPro" id="IPR000340">
    <property type="entry name" value="Dual-sp_phosphatase_cat-dom"/>
</dbReference>
<accession>A0A2P2HXK1</accession>
<evidence type="ECO:0000313" key="13">
    <source>
        <dbReference type="EMBL" id="LAB66501.1"/>
    </source>
</evidence>
<evidence type="ECO:0000256" key="8">
    <source>
        <dbReference type="ARBA" id="ARBA00023134"/>
    </source>
</evidence>
<keyword evidence="9" id="KW-0539">Nucleus</keyword>
<feature type="compositionally biased region" description="Low complexity" evidence="11">
    <location>
        <begin position="214"/>
        <end position="226"/>
    </location>
</feature>
<dbReference type="FunFam" id="3.30.470.30:FF:000040">
    <property type="entry name" value="mRNA-capping enzyme"/>
    <property type="match status" value="1"/>
</dbReference>
<feature type="compositionally biased region" description="Low complexity" evidence="11">
    <location>
        <begin position="616"/>
        <end position="645"/>
    </location>
</feature>
<dbReference type="GO" id="GO:0005524">
    <property type="term" value="F:ATP binding"/>
    <property type="evidence" value="ECO:0007669"/>
    <property type="project" value="InterPro"/>
</dbReference>
<organism evidence="13">
    <name type="scientific">Hirondellea gigas</name>
    <dbReference type="NCBI Taxonomy" id="1518452"/>
    <lineage>
        <taxon>Eukaryota</taxon>
        <taxon>Metazoa</taxon>
        <taxon>Ecdysozoa</taxon>
        <taxon>Arthropoda</taxon>
        <taxon>Crustacea</taxon>
        <taxon>Multicrustacea</taxon>
        <taxon>Malacostraca</taxon>
        <taxon>Eumalacostraca</taxon>
        <taxon>Peracarida</taxon>
        <taxon>Amphipoda</taxon>
        <taxon>Amphilochidea</taxon>
        <taxon>Lysianassida</taxon>
        <taxon>Lysianassidira</taxon>
        <taxon>Lysianassoidea</taxon>
        <taxon>Lysianassidae</taxon>
        <taxon>Hirondellea</taxon>
    </lineage>
</organism>
<dbReference type="EMBL" id="IACF01000745">
    <property type="protein sequence ID" value="LAB66501.1"/>
    <property type="molecule type" value="mRNA"/>
</dbReference>
<dbReference type="Pfam" id="PF03919">
    <property type="entry name" value="mRNA_cap_C"/>
    <property type="match status" value="1"/>
</dbReference>
<keyword evidence="4" id="KW-0808">Transferase</keyword>
<dbReference type="GO" id="GO:0006370">
    <property type="term" value="P:7-methylguanosine mRNA capping"/>
    <property type="evidence" value="ECO:0007669"/>
    <property type="project" value="UniProtKB-KW"/>
</dbReference>
<dbReference type="FunFam" id="2.40.50.140:FF:000291">
    <property type="entry name" value="mRNA-capping enzyme"/>
    <property type="match status" value="1"/>
</dbReference>
<dbReference type="PROSITE" id="PS00383">
    <property type="entry name" value="TYR_PHOSPHATASE_1"/>
    <property type="match status" value="1"/>
</dbReference>
<evidence type="ECO:0000256" key="10">
    <source>
        <dbReference type="ARBA" id="ARBA00044624"/>
    </source>
</evidence>
<dbReference type="AlphaFoldDB" id="A0A2P2HXK1"/>
<comment type="subcellular location">
    <subcellularLocation>
        <location evidence="1">Nucleus</location>
    </subcellularLocation>
</comment>
<proteinExistence type="evidence at transcript level"/>
<keyword evidence="8" id="KW-0342">GTP-binding</keyword>
<dbReference type="Pfam" id="PF00782">
    <property type="entry name" value="DSPc"/>
    <property type="match status" value="1"/>
</dbReference>
<feature type="region of interest" description="Disordered" evidence="11">
    <location>
        <begin position="683"/>
        <end position="733"/>
    </location>
</feature>
<dbReference type="GO" id="GO:0005525">
    <property type="term" value="F:GTP binding"/>
    <property type="evidence" value="ECO:0007669"/>
    <property type="project" value="UniProtKB-KW"/>
</dbReference>
<dbReference type="PANTHER" id="PTHR10367:SF17">
    <property type="entry name" value="MRNA-CAPPING ENZYME"/>
    <property type="match status" value="1"/>
</dbReference>
<keyword evidence="7" id="KW-0506">mRNA capping</keyword>
<dbReference type="GO" id="GO:0004484">
    <property type="term" value="F:mRNA guanylyltransferase activity"/>
    <property type="evidence" value="ECO:0007669"/>
    <property type="project" value="UniProtKB-EC"/>
</dbReference>
<dbReference type="PANTHER" id="PTHR10367">
    <property type="entry name" value="MRNA-CAPPING ENZYME"/>
    <property type="match status" value="1"/>
</dbReference>
<evidence type="ECO:0000259" key="12">
    <source>
        <dbReference type="PROSITE" id="PS50056"/>
    </source>
</evidence>
<dbReference type="InterPro" id="IPR000387">
    <property type="entry name" value="Tyr_Pase_dom"/>
</dbReference>
<keyword evidence="5" id="KW-0548">Nucleotidyltransferase</keyword>
<evidence type="ECO:0000256" key="6">
    <source>
        <dbReference type="ARBA" id="ARBA00022741"/>
    </source>
</evidence>
<evidence type="ECO:0000256" key="3">
    <source>
        <dbReference type="ARBA" id="ARBA00022664"/>
    </source>
</evidence>
<feature type="compositionally biased region" description="Basic and acidic residues" evidence="11">
    <location>
        <begin position="646"/>
        <end position="658"/>
    </location>
</feature>